<evidence type="ECO:0008006" key="4">
    <source>
        <dbReference type="Google" id="ProtNLM"/>
    </source>
</evidence>
<dbReference type="Proteomes" id="UP001556118">
    <property type="component" value="Unassembled WGS sequence"/>
</dbReference>
<accession>A0ABV3RBA1</accession>
<sequence>MLTMRRIAVPGDHLGEGAISLSLLLMTGAGALYWRASQRKERAVNACTWARLLPASAPAAGDPAAE</sequence>
<keyword evidence="1" id="KW-0812">Transmembrane</keyword>
<reference evidence="2 3" key="1">
    <citation type="submission" date="2024-06" db="EMBL/GenBank/DDBJ databases">
        <title>Novosphingobium rhizovicinus M1R2S20.</title>
        <authorList>
            <person name="Sun J.-Q."/>
        </authorList>
    </citation>
    <scope>NUCLEOTIDE SEQUENCE [LARGE SCALE GENOMIC DNA]</scope>
    <source>
        <strain evidence="2 3">M1R2S20</strain>
    </source>
</reference>
<gene>
    <name evidence="2" type="ORF">ABUH87_09395</name>
</gene>
<keyword evidence="1" id="KW-0472">Membrane</keyword>
<comment type="caution">
    <text evidence="2">The sequence shown here is derived from an EMBL/GenBank/DDBJ whole genome shotgun (WGS) entry which is preliminary data.</text>
</comment>
<evidence type="ECO:0000313" key="2">
    <source>
        <dbReference type="EMBL" id="MEW9855383.1"/>
    </source>
</evidence>
<evidence type="ECO:0000313" key="3">
    <source>
        <dbReference type="Proteomes" id="UP001556118"/>
    </source>
</evidence>
<feature type="transmembrane region" description="Helical" evidence="1">
    <location>
        <begin position="14"/>
        <end position="34"/>
    </location>
</feature>
<proteinExistence type="predicted"/>
<dbReference type="EMBL" id="JBFNXR010000031">
    <property type="protein sequence ID" value="MEW9855383.1"/>
    <property type="molecule type" value="Genomic_DNA"/>
</dbReference>
<name>A0ABV3RBA1_9SPHN</name>
<organism evidence="2 3">
    <name type="scientific">Novosphingobium rhizovicinum</name>
    <dbReference type="NCBI Taxonomy" id="3228928"/>
    <lineage>
        <taxon>Bacteria</taxon>
        <taxon>Pseudomonadati</taxon>
        <taxon>Pseudomonadota</taxon>
        <taxon>Alphaproteobacteria</taxon>
        <taxon>Sphingomonadales</taxon>
        <taxon>Sphingomonadaceae</taxon>
        <taxon>Novosphingobium</taxon>
    </lineage>
</organism>
<keyword evidence="3" id="KW-1185">Reference proteome</keyword>
<evidence type="ECO:0000256" key="1">
    <source>
        <dbReference type="SAM" id="Phobius"/>
    </source>
</evidence>
<dbReference type="RefSeq" id="WP_367772829.1">
    <property type="nucleotide sequence ID" value="NZ_JBFNXR010000031.1"/>
</dbReference>
<keyword evidence="1" id="KW-1133">Transmembrane helix</keyword>
<protein>
    <recommendedName>
        <fullName evidence="4">Secreted protein with PEP-CTERM sorting signal</fullName>
    </recommendedName>
</protein>